<reference evidence="10" key="1">
    <citation type="submission" date="2022-10" db="EMBL/GenBank/DDBJ databases">
        <title>Determination and structural analysis of whole genome sequence of Sarocladium strictum F4-1.</title>
        <authorList>
            <person name="Hu L."/>
            <person name="Jiang Y."/>
        </authorList>
    </citation>
    <scope>NUCLEOTIDE SEQUENCE</scope>
    <source>
        <strain evidence="10">F4-1</strain>
    </source>
</reference>
<feature type="region of interest" description="Disordered" evidence="8">
    <location>
        <begin position="1"/>
        <end position="76"/>
    </location>
</feature>
<name>A0AA39GGX5_SARSR</name>
<evidence type="ECO:0000256" key="6">
    <source>
        <dbReference type="ARBA" id="ARBA00023306"/>
    </source>
</evidence>
<feature type="compositionally biased region" description="Low complexity" evidence="8">
    <location>
        <begin position="1602"/>
        <end position="1621"/>
    </location>
</feature>
<evidence type="ECO:0000313" key="11">
    <source>
        <dbReference type="Proteomes" id="UP001175261"/>
    </source>
</evidence>
<dbReference type="GO" id="GO:0140445">
    <property type="term" value="C:chromosome, telomeric repeat region"/>
    <property type="evidence" value="ECO:0007669"/>
    <property type="project" value="TreeGrafter"/>
</dbReference>
<keyword evidence="6" id="KW-0131">Cell cycle</keyword>
<feature type="region of interest" description="Disordered" evidence="8">
    <location>
        <begin position="1602"/>
        <end position="1644"/>
    </location>
</feature>
<dbReference type="PANTHER" id="PTHR22928">
    <property type="entry name" value="TELOMERE-ASSOCIATED PROTEIN RIF1"/>
    <property type="match status" value="1"/>
</dbReference>
<keyword evidence="4" id="KW-0779">Telomere</keyword>
<feature type="compositionally biased region" description="Basic and acidic residues" evidence="8">
    <location>
        <begin position="1557"/>
        <end position="1570"/>
    </location>
</feature>
<feature type="compositionally biased region" description="Polar residues" evidence="8">
    <location>
        <begin position="1526"/>
        <end position="1546"/>
    </location>
</feature>
<comment type="caution">
    <text evidence="10">The sequence shown here is derived from an EMBL/GenBank/DDBJ whole genome shotgun (WGS) entry which is preliminary data.</text>
</comment>
<keyword evidence="3" id="KW-0158">Chromosome</keyword>
<accession>A0AA39GGX5</accession>
<feature type="compositionally biased region" description="Low complexity" evidence="8">
    <location>
        <begin position="41"/>
        <end position="52"/>
    </location>
</feature>
<keyword evidence="11" id="KW-1185">Reference proteome</keyword>
<feature type="compositionally biased region" description="Polar residues" evidence="8">
    <location>
        <begin position="1179"/>
        <end position="1189"/>
    </location>
</feature>
<feature type="compositionally biased region" description="Basic residues" evidence="8">
    <location>
        <begin position="1160"/>
        <end position="1169"/>
    </location>
</feature>
<dbReference type="PANTHER" id="PTHR22928:SF3">
    <property type="entry name" value="TELOMERE-ASSOCIATED PROTEIN RIF1"/>
    <property type="match status" value="1"/>
</dbReference>
<dbReference type="InterPro" id="IPR016024">
    <property type="entry name" value="ARM-type_fold"/>
</dbReference>
<dbReference type="SUPFAM" id="SSF48371">
    <property type="entry name" value="ARM repeat"/>
    <property type="match status" value="1"/>
</dbReference>
<evidence type="ECO:0000256" key="5">
    <source>
        <dbReference type="ARBA" id="ARBA00023242"/>
    </source>
</evidence>
<keyword evidence="5" id="KW-0539">Nucleus</keyword>
<evidence type="ECO:0000259" key="9">
    <source>
        <dbReference type="Pfam" id="PF12231"/>
    </source>
</evidence>
<gene>
    <name evidence="10" type="ORF">NLU13_5448</name>
</gene>
<dbReference type="Proteomes" id="UP001175261">
    <property type="component" value="Unassembled WGS sequence"/>
</dbReference>
<comment type="subcellular location">
    <subcellularLocation>
        <location evidence="2">Chromosome</location>
        <location evidence="2">Telomere</location>
    </subcellularLocation>
    <subcellularLocation>
        <location evidence="1">Nucleus</location>
    </subcellularLocation>
</comment>
<evidence type="ECO:0000256" key="4">
    <source>
        <dbReference type="ARBA" id="ARBA00022895"/>
    </source>
</evidence>
<evidence type="ECO:0000256" key="2">
    <source>
        <dbReference type="ARBA" id="ARBA00004574"/>
    </source>
</evidence>
<feature type="compositionally biased region" description="Basic and acidic residues" evidence="8">
    <location>
        <begin position="1190"/>
        <end position="1203"/>
    </location>
</feature>
<evidence type="ECO:0000256" key="7">
    <source>
        <dbReference type="SAM" id="Coils"/>
    </source>
</evidence>
<feature type="region of interest" description="Disordered" evidence="8">
    <location>
        <begin position="1247"/>
        <end position="1331"/>
    </location>
</feature>
<dbReference type="GO" id="GO:0000723">
    <property type="term" value="P:telomere maintenance"/>
    <property type="evidence" value="ECO:0007669"/>
    <property type="project" value="TreeGrafter"/>
</dbReference>
<evidence type="ECO:0000256" key="1">
    <source>
        <dbReference type="ARBA" id="ARBA00004123"/>
    </source>
</evidence>
<sequence length="1695" mass="188317">MAVTNSARQADYVLASLPTRPPTPPKEQSSRVTSAPLKPVARQSLAQQQSLQTPPNIHSLISPATTESNTSSGRLRKRVEWSAHTEYKEAPQYLDGERLAKSSPVAASTASRPIKGILKATSSPCQPTATLNTRLGSLSEQVSISEMLDSTIKQLSGADRDSKVDAYMTLARALKTSNNLPDRVALQGKLSLLTQFIQRDITLKTSHGALDRSLVNHALLLLTTFLHFNAIASTISSDFAIFITDHAIRSFEDARMPKEVVRYLMQVMAFQSFAPKVMSHDRVGRLVAAIHRLEGQLSGKSIVMSRIQLYKRLVKQCPHHMVAHANWLQDLFTDMLSLTKDIRAEAISLGMEAGFQFRHDKQVSRHVLEILQTETDERSFIQYYIEKLQEMLKDRDRSAAVPQIWAVVNLFMRYPLERWELYGPWLTVVQTAFNTADGATKLEANHAWSRYVYLCLSEGKLSSKSVTTLCQPLLSQLRKKANPKNPDDITKLRRAAIGGTCNLFYYSFRPGNDKLPPDMIWDVAVQPIISQLITLGDNNDAPGDWALQAARLLNGLLDGGTPRVWREDRIKDNTLIRPDELPPLDPKWIRRNSQKVFKILDAILERKALDLANQDSLVYRLWQSLVGAIAAASAKDIKVSDDTVKFFASSFGLLYKIWSKGTPSVSGDSSRLLKAVSHMVQIMVNGLGVLPFTEKKLSMTTPNFFEAITTPSARVERQDKTREVVRSPLLHLLNLFCTIPEGVEDNEEFSDFILSTFEPFFAGKAERARVDQARDLLLSLPRNIVCPYGIWILASQSLLLPFTRPGKDDDKGDKVLGPEYRELISFLERGLTCHPNLPMDRWLSAFKTVDDHVVHHFGQAGRVLVMIEPMAKFLIDLVHCEHPQIADRDFIVIMTNLLATAQFPKDRQAMDAARRYLWGAAPPASQHGPFKPFDSLYKAADLAMHKAYKGITADETQIIKLLESTTNFVAASSQHGDSVLPALQHGVCSWIEDQDGRISFDSESYIGHAVKLLWHEICQLLIAIGTARSGRLDTLEPTLSSGFGSKHQLILIMTAETWNRLVGDADEPQCSDSFKSILSSVNLKLDVEVAGTANPSDRSGAQLPISLGISGSSGQITANSQPSSELSKRGTPVATPSPPKTNLASRAQRKKRDEATPRLTRSRVRRRAGTPRLRHDNSQIEFTAVTSSPSREESQHLTERQEEVRERQKTAITAWPMSASEVATTSMPSLARSDSSTAGLVRVMLPQRVETTPEPRTSYEDLISSTPTPRRGQVLQMDDLNDPPSSPPELRPYPLLSEIQTRSKAGSSLEGWEFSSPPNSPGSGGLRPAQSIPQCGVAEAQFLDPSTEQDDLSNVLPAIDLATKESSPPNESRAEESATSALVKSPQMQTRTRCQKRKSLKSKDVEEEIPPSIGPSRRTLRSHSQDDATQVNPPREGDTSFSLSEEAESNMIQVIVALESGSNTVAQHASPMTRRRARSSPTPSDYKFGSDASLRVQTGHTKKRRYEEAKEEGARKKRVKSKRQNYESQQADISSSQHTSSPTTDRMPTRRSKRVRRELEQHGSDSRKDDNVDEATIDCTEATRVSDDAGDTDEELLSQLMADSQAASQSQSQSRQARSLSTDLDVAKKETQPRADEKLLSSTTTNAASAVMSLLCSSKEMLRGEAISRQQVDELEVMIMDLKREIYQAEYRGRE</sequence>
<feature type="compositionally biased region" description="Basic and acidic residues" evidence="8">
    <location>
        <begin position="1625"/>
        <end position="1639"/>
    </location>
</feature>
<evidence type="ECO:0000256" key="8">
    <source>
        <dbReference type="SAM" id="MobiDB-lite"/>
    </source>
</evidence>
<evidence type="ECO:0000256" key="3">
    <source>
        <dbReference type="ARBA" id="ARBA00022454"/>
    </source>
</evidence>
<feature type="region of interest" description="Disordered" evidence="8">
    <location>
        <begin position="1465"/>
        <end position="1590"/>
    </location>
</feature>
<protein>
    <recommendedName>
        <fullName evidence="9">Telomere-associated protein Rif1 N-terminal domain-containing protein</fullName>
    </recommendedName>
</protein>
<feature type="compositionally biased region" description="Low complexity" evidence="8">
    <location>
        <begin position="1105"/>
        <end position="1116"/>
    </location>
</feature>
<feature type="coiled-coil region" evidence="7">
    <location>
        <begin position="1665"/>
        <end position="1692"/>
    </location>
</feature>
<feature type="region of interest" description="Disordered" evidence="8">
    <location>
        <begin position="1363"/>
        <end position="1443"/>
    </location>
</feature>
<dbReference type="EMBL" id="JAPDFR010000004">
    <property type="protein sequence ID" value="KAK0387135.1"/>
    <property type="molecule type" value="Genomic_DNA"/>
</dbReference>
<feature type="compositionally biased region" description="Polar residues" evidence="8">
    <location>
        <begin position="62"/>
        <end position="73"/>
    </location>
</feature>
<feature type="compositionally biased region" description="Basic and acidic residues" evidence="8">
    <location>
        <begin position="1505"/>
        <end position="1514"/>
    </location>
</feature>
<dbReference type="GO" id="GO:0005634">
    <property type="term" value="C:nucleus"/>
    <property type="evidence" value="ECO:0007669"/>
    <property type="project" value="UniProtKB-SubCell"/>
</dbReference>
<evidence type="ECO:0000313" key="10">
    <source>
        <dbReference type="EMBL" id="KAK0387135.1"/>
    </source>
</evidence>
<keyword evidence="7" id="KW-0175">Coiled coil</keyword>
<organism evidence="10 11">
    <name type="scientific">Sarocladium strictum</name>
    <name type="common">Black bundle disease fungus</name>
    <name type="synonym">Acremonium strictum</name>
    <dbReference type="NCBI Taxonomy" id="5046"/>
    <lineage>
        <taxon>Eukaryota</taxon>
        <taxon>Fungi</taxon>
        <taxon>Dikarya</taxon>
        <taxon>Ascomycota</taxon>
        <taxon>Pezizomycotina</taxon>
        <taxon>Sordariomycetes</taxon>
        <taxon>Hypocreomycetidae</taxon>
        <taxon>Hypocreales</taxon>
        <taxon>Sarocladiaceae</taxon>
        <taxon>Sarocladium</taxon>
    </lineage>
</organism>
<feature type="region of interest" description="Disordered" evidence="8">
    <location>
        <begin position="1093"/>
        <end position="1203"/>
    </location>
</feature>
<dbReference type="Pfam" id="PF12231">
    <property type="entry name" value="Rif1_N"/>
    <property type="match status" value="1"/>
</dbReference>
<dbReference type="InterPro" id="IPR022031">
    <property type="entry name" value="Rif1_N"/>
</dbReference>
<proteinExistence type="predicted"/>
<feature type="compositionally biased region" description="Polar residues" evidence="8">
    <location>
        <begin position="1377"/>
        <end position="1392"/>
    </location>
</feature>
<feature type="domain" description="Telomere-associated protein Rif1 N-terminal" evidence="9">
    <location>
        <begin position="155"/>
        <end position="525"/>
    </location>
</feature>